<dbReference type="Gene3D" id="2.40.420.20">
    <property type="match status" value="1"/>
</dbReference>
<dbReference type="NCBIfam" id="TIGR01730">
    <property type="entry name" value="RND_mfp"/>
    <property type="match status" value="1"/>
</dbReference>
<dbReference type="SUPFAM" id="SSF111369">
    <property type="entry name" value="HlyD-like secretion proteins"/>
    <property type="match status" value="1"/>
</dbReference>
<gene>
    <name evidence="4" type="ORF">VB248_05090</name>
</gene>
<sequence length="365" mass="40406">MKNISIFLSSLIVVSLLFSCGKKTETTTVQRKDITEMVFATGALKTENEYVLAAQTDGYLKNLNFEEGDLIQAGKVLAVIDNQQSMVNVNQTAKLLAIAKTNASENAPLQQQVKVNIGLAKEKLKQDELQAERYRKLLETNSIAKVEYENAALAVLNSKASIKALEEQLESLQISAKQQVILQEQQNEVSNAVADNNQIVAYINGKVYKKKKQLGDYVRKGDVIAVIGNPNKIYASLSIDESNMSKIKLGQPLVIQLNTNNKKNYKAQIGEILPSFDEATQSFIVKAYFTEPLDFTIIGTQLQANVTTGEKKNVLVIPRSYLGYGNKVMLKDKSVVDVQTGIVSTDWVEILKGLNENESILKELL</sequence>
<dbReference type="Proteomes" id="UP001302949">
    <property type="component" value="Unassembled WGS sequence"/>
</dbReference>
<name>A0ABU5Q6L9_9BACT</name>
<evidence type="ECO:0000256" key="1">
    <source>
        <dbReference type="ARBA" id="ARBA00009477"/>
    </source>
</evidence>
<dbReference type="Gene3D" id="2.40.50.100">
    <property type="match status" value="1"/>
</dbReference>
<evidence type="ECO:0000313" key="4">
    <source>
        <dbReference type="EMBL" id="MEA5138491.1"/>
    </source>
</evidence>
<feature type="domain" description="Multidrug resistance protein MdtA-like barrel-sandwich hybrid" evidence="3">
    <location>
        <begin position="53"/>
        <end position="224"/>
    </location>
</feature>
<dbReference type="PANTHER" id="PTHR30469:SF15">
    <property type="entry name" value="HLYD FAMILY OF SECRETION PROTEINS"/>
    <property type="match status" value="1"/>
</dbReference>
<evidence type="ECO:0000313" key="5">
    <source>
        <dbReference type="Proteomes" id="UP001302949"/>
    </source>
</evidence>
<keyword evidence="2" id="KW-0175">Coiled coil</keyword>
<reference evidence="4 5" key="1">
    <citation type="submission" date="2023-12" db="EMBL/GenBank/DDBJ databases">
        <title>Novel species of the genus Arcicella isolated from rivers.</title>
        <authorList>
            <person name="Lu H."/>
        </authorList>
    </citation>
    <scope>NUCLEOTIDE SEQUENCE [LARGE SCALE GENOMIC DNA]</scope>
    <source>
        <strain evidence="4 5">KCTC 23307</strain>
    </source>
</reference>
<accession>A0ABU5Q6L9</accession>
<organism evidence="4 5">
    <name type="scientific">Arcicella rigui</name>
    <dbReference type="NCBI Taxonomy" id="797020"/>
    <lineage>
        <taxon>Bacteria</taxon>
        <taxon>Pseudomonadati</taxon>
        <taxon>Bacteroidota</taxon>
        <taxon>Cytophagia</taxon>
        <taxon>Cytophagales</taxon>
        <taxon>Flectobacillaceae</taxon>
        <taxon>Arcicella</taxon>
    </lineage>
</organism>
<keyword evidence="5" id="KW-1185">Reference proteome</keyword>
<evidence type="ECO:0000259" key="3">
    <source>
        <dbReference type="Pfam" id="PF25917"/>
    </source>
</evidence>
<dbReference type="PANTHER" id="PTHR30469">
    <property type="entry name" value="MULTIDRUG RESISTANCE PROTEIN MDTA"/>
    <property type="match status" value="1"/>
</dbReference>
<dbReference type="InterPro" id="IPR006143">
    <property type="entry name" value="RND_pump_MFP"/>
</dbReference>
<dbReference type="Pfam" id="PF25917">
    <property type="entry name" value="BSH_RND"/>
    <property type="match status" value="1"/>
</dbReference>
<dbReference type="EMBL" id="JAYFUM010000006">
    <property type="protein sequence ID" value="MEA5138491.1"/>
    <property type="molecule type" value="Genomic_DNA"/>
</dbReference>
<dbReference type="Gene3D" id="2.40.30.170">
    <property type="match status" value="1"/>
</dbReference>
<dbReference type="Gene3D" id="1.10.287.470">
    <property type="entry name" value="Helix hairpin bin"/>
    <property type="match status" value="1"/>
</dbReference>
<comment type="similarity">
    <text evidence="1">Belongs to the membrane fusion protein (MFP) (TC 8.A.1) family.</text>
</comment>
<dbReference type="PROSITE" id="PS51257">
    <property type="entry name" value="PROKAR_LIPOPROTEIN"/>
    <property type="match status" value="1"/>
</dbReference>
<protein>
    <submittedName>
        <fullName evidence="4">Efflux RND transporter periplasmic adaptor subunit</fullName>
    </submittedName>
</protein>
<dbReference type="RefSeq" id="WP_323295660.1">
    <property type="nucleotide sequence ID" value="NZ_JAYFUM010000006.1"/>
</dbReference>
<comment type="caution">
    <text evidence="4">The sequence shown here is derived from an EMBL/GenBank/DDBJ whole genome shotgun (WGS) entry which is preliminary data.</text>
</comment>
<dbReference type="InterPro" id="IPR058625">
    <property type="entry name" value="MdtA-like_BSH"/>
</dbReference>
<evidence type="ECO:0000256" key="2">
    <source>
        <dbReference type="SAM" id="Coils"/>
    </source>
</evidence>
<feature type="coiled-coil region" evidence="2">
    <location>
        <begin position="155"/>
        <end position="182"/>
    </location>
</feature>
<proteinExistence type="inferred from homology"/>